<keyword evidence="2" id="KW-1185">Reference proteome</keyword>
<dbReference type="Proteomes" id="UP000299102">
    <property type="component" value="Unassembled WGS sequence"/>
</dbReference>
<evidence type="ECO:0000313" key="1">
    <source>
        <dbReference type="EMBL" id="GBP34978.1"/>
    </source>
</evidence>
<accession>A0A4C1V7X5</accession>
<evidence type="ECO:0000313" key="2">
    <source>
        <dbReference type="Proteomes" id="UP000299102"/>
    </source>
</evidence>
<comment type="caution">
    <text evidence="1">The sequence shown here is derived from an EMBL/GenBank/DDBJ whole genome shotgun (WGS) entry which is preliminary data.</text>
</comment>
<reference evidence="1 2" key="1">
    <citation type="journal article" date="2019" name="Commun. Biol.">
        <title>The bagworm genome reveals a unique fibroin gene that provides high tensile strength.</title>
        <authorList>
            <person name="Kono N."/>
            <person name="Nakamura H."/>
            <person name="Ohtoshi R."/>
            <person name="Tomita M."/>
            <person name="Numata K."/>
            <person name="Arakawa K."/>
        </authorList>
    </citation>
    <scope>NUCLEOTIDE SEQUENCE [LARGE SCALE GENOMIC DNA]</scope>
</reference>
<sequence length="84" mass="9258">MSEANKICTPLGVLARTPGPAAPPSASRSSAIYFSYIEMLLLYSLTAVCKWRPPDRDLISELMQLCRLRPGAVRRPPRVVTADN</sequence>
<proteinExistence type="predicted"/>
<organism evidence="1 2">
    <name type="scientific">Eumeta variegata</name>
    <name type="common">Bagworm moth</name>
    <name type="synonym">Eumeta japonica</name>
    <dbReference type="NCBI Taxonomy" id="151549"/>
    <lineage>
        <taxon>Eukaryota</taxon>
        <taxon>Metazoa</taxon>
        <taxon>Ecdysozoa</taxon>
        <taxon>Arthropoda</taxon>
        <taxon>Hexapoda</taxon>
        <taxon>Insecta</taxon>
        <taxon>Pterygota</taxon>
        <taxon>Neoptera</taxon>
        <taxon>Endopterygota</taxon>
        <taxon>Lepidoptera</taxon>
        <taxon>Glossata</taxon>
        <taxon>Ditrysia</taxon>
        <taxon>Tineoidea</taxon>
        <taxon>Psychidae</taxon>
        <taxon>Oiketicinae</taxon>
        <taxon>Eumeta</taxon>
    </lineage>
</organism>
<name>A0A4C1V7X5_EUMVA</name>
<protein>
    <submittedName>
        <fullName evidence="1">Uncharacterized protein</fullName>
    </submittedName>
</protein>
<dbReference type="AlphaFoldDB" id="A0A4C1V7X5"/>
<dbReference type="EMBL" id="BGZK01000297">
    <property type="protein sequence ID" value="GBP34978.1"/>
    <property type="molecule type" value="Genomic_DNA"/>
</dbReference>
<gene>
    <name evidence="1" type="ORF">EVAR_28443_1</name>
</gene>